<reference evidence="7" key="2">
    <citation type="submission" date="2015-01" db="EMBL/GenBank/DDBJ databases">
        <title>Evolutionary Origins and Diversification of the Mycorrhizal Mutualists.</title>
        <authorList>
            <consortium name="DOE Joint Genome Institute"/>
            <consortium name="Mycorrhizal Genomics Consortium"/>
            <person name="Kohler A."/>
            <person name="Kuo A."/>
            <person name="Nagy L.G."/>
            <person name="Floudas D."/>
            <person name="Copeland A."/>
            <person name="Barry K.W."/>
            <person name="Cichocki N."/>
            <person name="Veneault-Fourrey C."/>
            <person name="LaButti K."/>
            <person name="Lindquist E.A."/>
            <person name="Lipzen A."/>
            <person name="Lundell T."/>
            <person name="Morin E."/>
            <person name="Murat C."/>
            <person name="Riley R."/>
            <person name="Ohm R."/>
            <person name="Sun H."/>
            <person name="Tunlid A."/>
            <person name="Henrissat B."/>
            <person name="Grigoriev I.V."/>
            <person name="Hibbett D.S."/>
            <person name="Martin F."/>
        </authorList>
    </citation>
    <scope>NUCLEOTIDE SEQUENCE [LARGE SCALE GENOMIC DNA]</scope>
    <source>
        <strain evidence="7">Ve08.2h10</strain>
    </source>
</reference>
<dbReference type="PANTHER" id="PTHR43439:SF2">
    <property type="entry name" value="ENZYME, PUTATIVE (JCVI)-RELATED"/>
    <property type="match status" value="1"/>
</dbReference>
<keyword evidence="7" id="KW-1185">Reference proteome</keyword>
<dbReference type="Proteomes" id="UP000054538">
    <property type="component" value="Unassembled WGS sequence"/>
</dbReference>
<dbReference type="AlphaFoldDB" id="A0A0D0DEA2"/>
<evidence type="ECO:0000256" key="2">
    <source>
        <dbReference type="ARBA" id="ARBA00022553"/>
    </source>
</evidence>
<name>A0A0D0DEA2_9AGAM</name>
<dbReference type="InterPro" id="IPR036291">
    <property type="entry name" value="NAD(P)-bd_dom_sf"/>
</dbReference>
<feature type="domain" description="Thioester reductase (TE)" evidence="5">
    <location>
        <begin position="103"/>
        <end position="360"/>
    </location>
</feature>
<keyword evidence="1" id="KW-0596">Phosphopantetheine</keyword>
<dbReference type="InterPro" id="IPR051414">
    <property type="entry name" value="Adenylate-forming_Reductase"/>
</dbReference>
<feature type="region of interest" description="Disordered" evidence="3">
    <location>
        <begin position="244"/>
        <end position="274"/>
    </location>
</feature>
<gene>
    <name evidence="6" type="ORF">PAXRUDRAFT_826672</name>
</gene>
<accession>A0A0D0DEA2</accession>
<keyword evidence="2" id="KW-0597">Phosphoprotein</keyword>
<proteinExistence type="predicted"/>
<evidence type="ECO:0000313" key="7">
    <source>
        <dbReference type="Proteomes" id="UP000054538"/>
    </source>
</evidence>
<protein>
    <recommendedName>
        <fullName evidence="5">Thioester reductase (TE) domain-containing protein</fullName>
    </recommendedName>
</protein>
<dbReference type="InParanoid" id="A0A0D0DEA2"/>
<evidence type="ECO:0000256" key="1">
    <source>
        <dbReference type="ARBA" id="ARBA00022450"/>
    </source>
</evidence>
<dbReference type="InterPro" id="IPR013120">
    <property type="entry name" value="FAR_NAD-bd"/>
</dbReference>
<evidence type="ECO:0000256" key="3">
    <source>
        <dbReference type="SAM" id="MobiDB-lite"/>
    </source>
</evidence>
<dbReference type="SUPFAM" id="SSF51735">
    <property type="entry name" value="NAD(P)-binding Rossmann-fold domains"/>
    <property type="match status" value="1"/>
</dbReference>
<dbReference type="EMBL" id="KN825021">
    <property type="protein sequence ID" value="KIK95787.1"/>
    <property type="molecule type" value="Genomic_DNA"/>
</dbReference>
<dbReference type="STRING" id="930991.A0A0D0DEA2"/>
<feature type="chain" id="PRO_5002208480" description="Thioester reductase (TE) domain-containing protein" evidence="4">
    <location>
        <begin position="29"/>
        <end position="501"/>
    </location>
</feature>
<evidence type="ECO:0000313" key="6">
    <source>
        <dbReference type="EMBL" id="KIK95787.1"/>
    </source>
</evidence>
<sequence length="501" mass="55409">MTAPTSFCAVLIAARIRMILFRALHATAKVDTRKFPSTIVDQYRTIASLAGFATRAARACLRHQTELCLNRCLAMTNMVKAYTSSFPKHQPSKTMPHDEVVLITGTMGLFGSNLLAQFLQNPRISRVYALNYKKNRAGSLVDRQAALLRASGLYPNLVHHRKLTLLEADPSEKNLGLSQEIYNQILSSTTHIVHNSWLSTFDIDSPLSIFDGSVRMLRDLIDFALSSPLLAPPRLLFISSTDTLRSTPPSMLRRPPLSQSDTDKDPDELAAEGPVNSYDVAGSVYGESKWVGEQILTAAASQTTLRPIIIRMGHMCGATNGRWREGERFPMMVKLSAELGALPSVDEDVSWIPVHLAATAVAEMRNSFSAYLHIVHPTPVSSRSLLRCIGEELKLPLIPLSEWIAKLQERVYSIPYPPPSTNAGEDTTAMTILQHIRRVTVNATMEQPAIIFSQPTISSDEAWFASPTLHSGMNILGAEDVKLWLKHWRDVGMIASAQDAQ</sequence>
<keyword evidence="4" id="KW-0732">Signal</keyword>
<reference evidence="6 7" key="1">
    <citation type="submission" date="2014-04" db="EMBL/GenBank/DDBJ databases">
        <authorList>
            <consortium name="DOE Joint Genome Institute"/>
            <person name="Kuo A."/>
            <person name="Kohler A."/>
            <person name="Jargeat P."/>
            <person name="Nagy L.G."/>
            <person name="Floudas D."/>
            <person name="Copeland A."/>
            <person name="Barry K.W."/>
            <person name="Cichocki N."/>
            <person name="Veneault-Fourrey C."/>
            <person name="LaButti K."/>
            <person name="Lindquist E.A."/>
            <person name="Lipzen A."/>
            <person name="Lundell T."/>
            <person name="Morin E."/>
            <person name="Murat C."/>
            <person name="Sun H."/>
            <person name="Tunlid A."/>
            <person name="Henrissat B."/>
            <person name="Grigoriev I.V."/>
            <person name="Hibbett D.S."/>
            <person name="Martin F."/>
            <person name="Nordberg H.P."/>
            <person name="Cantor M.N."/>
            <person name="Hua S.X."/>
        </authorList>
    </citation>
    <scope>NUCLEOTIDE SEQUENCE [LARGE SCALE GENOMIC DNA]</scope>
    <source>
        <strain evidence="6 7">Ve08.2h10</strain>
    </source>
</reference>
<dbReference type="PANTHER" id="PTHR43439">
    <property type="entry name" value="PHENYLACETATE-COENZYME A LIGASE"/>
    <property type="match status" value="1"/>
</dbReference>
<dbReference type="HOGENOM" id="CLU_002220_4_1_1"/>
<feature type="signal peptide" evidence="4">
    <location>
        <begin position="1"/>
        <end position="28"/>
    </location>
</feature>
<evidence type="ECO:0000259" key="5">
    <source>
        <dbReference type="Pfam" id="PF07993"/>
    </source>
</evidence>
<dbReference type="Pfam" id="PF07993">
    <property type="entry name" value="NAD_binding_4"/>
    <property type="match status" value="1"/>
</dbReference>
<dbReference type="Gene3D" id="3.40.50.720">
    <property type="entry name" value="NAD(P)-binding Rossmann-like Domain"/>
    <property type="match status" value="1"/>
</dbReference>
<evidence type="ECO:0000256" key="4">
    <source>
        <dbReference type="SAM" id="SignalP"/>
    </source>
</evidence>
<dbReference type="OrthoDB" id="429813at2759"/>
<organism evidence="6 7">
    <name type="scientific">Paxillus rubicundulus Ve08.2h10</name>
    <dbReference type="NCBI Taxonomy" id="930991"/>
    <lineage>
        <taxon>Eukaryota</taxon>
        <taxon>Fungi</taxon>
        <taxon>Dikarya</taxon>
        <taxon>Basidiomycota</taxon>
        <taxon>Agaricomycotina</taxon>
        <taxon>Agaricomycetes</taxon>
        <taxon>Agaricomycetidae</taxon>
        <taxon>Boletales</taxon>
        <taxon>Paxilineae</taxon>
        <taxon>Paxillaceae</taxon>
        <taxon>Paxillus</taxon>
    </lineage>
</organism>